<dbReference type="InterPro" id="IPR050406">
    <property type="entry name" value="FGGY_Carb_Kinase"/>
</dbReference>
<sequence>MSDAPRQPLRHVAVIDIGKTNAKLALVDTDRMEEIAVATRPNTSLTGGAWRSFDLDGIWDFLLGALADMQAAHGIDAISVTTHGASAVLLDDSGALACPMLDYEETGPDDVADEYDALRPGFEITGSPRLPMGLNLGAQLHWLLEGRVERDRIAQIVTYPQFWSGRLTGRYGCELTSLGCHTDLWDPRAGTFSPLVDRLGLSGRMAPVVRAGDPAGAVLPDLAARIGLPEGILVFSGIHDSNASLLPHLRNAGPFSVVSTGTWVIAMSMGAEVPALDPARDTLINVNALGQPVPSARFMGGREYEREKGAAAAPSASDRDAVLAGGALLRPSVEPASGPFPGRSGGWTAEPATEGERSVALGYYLALMTAECLALTHGAGPIIVEGPFARNADYLAMLGAATGREVRISASATGTSIGAALLARPEADLPVPVPVGGAADPRLAAYAARWRETP</sequence>
<dbReference type="InterPro" id="IPR049382">
    <property type="entry name" value="FGGY_C_2"/>
</dbReference>
<dbReference type="InterPro" id="IPR018484">
    <property type="entry name" value="FGGY_N"/>
</dbReference>
<organism evidence="6 7">
    <name type="scientific">Wenxinia saemankumensis</name>
    <dbReference type="NCBI Taxonomy" id="1447782"/>
    <lineage>
        <taxon>Bacteria</taxon>
        <taxon>Pseudomonadati</taxon>
        <taxon>Pseudomonadota</taxon>
        <taxon>Alphaproteobacteria</taxon>
        <taxon>Rhodobacterales</taxon>
        <taxon>Roseobacteraceae</taxon>
        <taxon>Wenxinia</taxon>
    </lineage>
</organism>
<proteinExistence type="inferred from homology"/>
<gene>
    <name evidence="6" type="ORF">SAMN05444417_1659</name>
</gene>
<dbReference type="OrthoDB" id="9786272at2"/>
<keyword evidence="2" id="KW-0808">Transferase</keyword>
<dbReference type="PANTHER" id="PTHR43095">
    <property type="entry name" value="SUGAR KINASE"/>
    <property type="match status" value="1"/>
</dbReference>
<feature type="domain" description="Carbohydrate kinase FGGY C-terminal" evidence="5">
    <location>
        <begin position="253"/>
        <end position="426"/>
    </location>
</feature>
<keyword evidence="3 6" id="KW-0418">Kinase</keyword>
<keyword evidence="7" id="KW-1185">Reference proteome</keyword>
<evidence type="ECO:0000313" key="7">
    <source>
        <dbReference type="Proteomes" id="UP000184292"/>
    </source>
</evidence>
<comment type="similarity">
    <text evidence="1">Belongs to the FGGY kinase family.</text>
</comment>
<evidence type="ECO:0000259" key="4">
    <source>
        <dbReference type="Pfam" id="PF00370"/>
    </source>
</evidence>
<dbReference type="Pfam" id="PF00370">
    <property type="entry name" value="FGGY_N"/>
    <property type="match status" value="1"/>
</dbReference>
<dbReference type="PANTHER" id="PTHR43095:SF3">
    <property type="entry name" value="L-XYLULOSE_3-KETO-L-GULONATE KINASE"/>
    <property type="match status" value="1"/>
</dbReference>
<dbReference type="EMBL" id="FQYO01000003">
    <property type="protein sequence ID" value="SHI77884.1"/>
    <property type="molecule type" value="Genomic_DNA"/>
</dbReference>
<accession>A0A1M6DX95</accession>
<dbReference type="GO" id="GO:0005975">
    <property type="term" value="P:carbohydrate metabolic process"/>
    <property type="evidence" value="ECO:0007669"/>
    <property type="project" value="InterPro"/>
</dbReference>
<evidence type="ECO:0000259" key="5">
    <source>
        <dbReference type="Pfam" id="PF21546"/>
    </source>
</evidence>
<dbReference type="InterPro" id="IPR043129">
    <property type="entry name" value="ATPase_NBD"/>
</dbReference>
<dbReference type="RefSeq" id="WP_073328152.1">
    <property type="nucleotide sequence ID" value="NZ_FQYO01000003.1"/>
</dbReference>
<dbReference type="STRING" id="1447782.SAMN05444417_1659"/>
<dbReference type="SUPFAM" id="SSF53067">
    <property type="entry name" value="Actin-like ATPase domain"/>
    <property type="match status" value="1"/>
</dbReference>
<dbReference type="Proteomes" id="UP000184292">
    <property type="component" value="Unassembled WGS sequence"/>
</dbReference>
<evidence type="ECO:0000313" key="6">
    <source>
        <dbReference type="EMBL" id="SHI77884.1"/>
    </source>
</evidence>
<dbReference type="Gene3D" id="3.30.420.40">
    <property type="match status" value="2"/>
</dbReference>
<dbReference type="AlphaFoldDB" id="A0A1M6DX95"/>
<dbReference type="CDD" id="cd07772">
    <property type="entry name" value="ASKHA_NBD_FGGY_NaCK-like"/>
    <property type="match status" value="1"/>
</dbReference>
<reference evidence="6 7" key="1">
    <citation type="submission" date="2016-11" db="EMBL/GenBank/DDBJ databases">
        <authorList>
            <person name="Jaros S."/>
            <person name="Januszkiewicz K."/>
            <person name="Wedrychowicz H."/>
        </authorList>
    </citation>
    <scope>NUCLEOTIDE SEQUENCE [LARGE SCALE GENOMIC DNA]</scope>
    <source>
        <strain evidence="6 7">DSM 100565</strain>
    </source>
</reference>
<dbReference type="Pfam" id="PF21546">
    <property type="entry name" value="FGGY_C_2"/>
    <property type="match status" value="1"/>
</dbReference>
<protein>
    <submittedName>
        <fullName evidence="6">Sugar (Pentulose or hexulose) kinase</fullName>
    </submittedName>
</protein>
<name>A0A1M6DX95_9RHOB</name>
<dbReference type="GO" id="GO:0016301">
    <property type="term" value="F:kinase activity"/>
    <property type="evidence" value="ECO:0007669"/>
    <property type="project" value="UniProtKB-KW"/>
</dbReference>
<feature type="domain" description="Carbohydrate kinase FGGY N-terminal" evidence="4">
    <location>
        <begin position="13"/>
        <end position="246"/>
    </location>
</feature>
<evidence type="ECO:0000256" key="2">
    <source>
        <dbReference type="ARBA" id="ARBA00022679"/>
    </source>
</evidence>
<evidence type="ECO:0000256" key="3">
    <source>
        <dbReference type="ARBA" id="ARBA00022777"/>
    </source>
</evidence>
<evidence type="ECO:0000256" key="1">
    <source>
        <dbReference type="ARBA" id="ARBA00009156"/>
    </source>
</evidence>